<keyword evidence="1" id="KW-0472">Membrane</keyword>
<dbReference type="Proteomes" id="UP000004870">
    <property type="component" value="Unassembled WGS sequence"/>
</dbReference>
<accession>C8NAE2</accession>
<comment type="caution">
    <text evidence="2">The sequence shown here is derived from an EMBL/GenBank/DDBJ whole genome shotgun (WGS) entry which is preliminary data.</text>
</comment>
<reference evidence="2 3" key="1">
    <citation type="submission" date="2009-08" db="EMBL/GenBank/DDBJ databases">
        <authorList>
            <person name="Qin X."/>
            <person name="Bachman B."/>
            <person name="Battles P."/>
            <person name="Bell A."/>
            <person name="Bess C."/>
            <person name="Bickham C."/>
            <person name="Chaboub L."/>
            <person name="Chen D."/>
            <person name="Coyle M."/>
            <person name="Deiros D.R."/>
            <person name="Dinh H."/>
            <person name="Forbes L."/>
            <person name="Fowler G."/>
            <person name="Francisco L."/>
            <person name="Fu Q."/>
            <person name="Gubbala S."/>
            <person name="Hale W."/>
            <person name="Han Y."/>
            <person name="Hemphill L."/>
            <person name="Highlander S.K."/>
            <person name="Hirani K."/>
            <person name="Hogues M."/>
            <person name="Jackson L."/>
            <person name="Jakkamsetti A."/>
            <person name="Javaid M."/>
            <person name="Jiang H."/>
            <person name="Korchina V."/>
            <person name="Kovar C."/>
            <person name="Lara F."/>
            <person name="Lee S."/>
            <person name="Mata R."/>
            <person name="Mathew T."/>
            <person name="Moen C."/>
            <person name="Morales K."/>
            <person name="Munidasa M."/>
            <person name="Nazareth L."/>
            <person name="Ngo R."/>
            <person name="Nguyen L."/>
            <person name="Okwuonu G."/>
            <person name="Ongeri F."/>
            <person name="Patil S."/>
            <person name="Petrosino J."/>
            <person name="Pham C."/>
            <person name="Pham P."/>
            <person name="Pu L.-L."/>
            <person name="Puazo M."/>
            <person name="Raj R."/>
            <person name="Reid J."/>
            <person name="Rouhana J."/>
            <person name="Saada N."/>
            <person name="Shang Y."/>
            <person name="Simmons D."/>
            <person name="Thornton R."/>
            <person name="Warren J."/>
            <person name="Weissenberger G."/>
            <person name="Zhang J."/>
            <person name="Zhang L."/>
            <person name="Zhou C."/>
            <person name="Zhu D."/>
            <person name="Muzny D."/>
            <person name="Worley K."/>
            <person name="Gibbs R."/>
        </authorList>
    </citation>
    <scope>NUCLEOTIDE SEQUENCE [LARGE SCALE GENOMIC DNA]</scope>
    <source>
        <strain evidence="3">ATCC 15826 / DSM 8339 / NCTC 10426 / 6573</strain>
    </source>
</reference>
<evidence type="ECO:0000256" key="1">
    <source>
        <dbReference type="SAM" id="Phobius"/>
    </source>
</evidence>
<dbReference type="HOGENOM" id="CLU_2970951_0_0_6"/>
<protein>
    <submittedName>
        <fullName evidence="2">Uncharacterized protein</fullName>
    </submittedName>
</protein>
<keyword evidence="1" id="KW-1133">Transmembrane helix</keyword>
<keyword evidence="3" id="KW-1185">Reference proteome</keyword>
<sequence>MAVWYRLFSSLQDGFLVLSLFWCGENRRAKWLVRFFFFFLLCCEILFVALMQLARFGQ</sequence>
<proteinExistence type="predicted"/>
<evidence type="ECO:0000313" key="3">
    <source>
        <dbReference type="Proteomes" id="UP000004870"/>
    </source>
</evidence>
<keyword evidence="1" id="KW-0812">Transmembrane</keyword>
<name>C8NAE2_CARH6</name>
<dbReference type="AlphaFoldDB" id="C8NAE2"/>
<feature type="transmembrane region" description="Helical" evidence="1">
    <location>
        <begin position="35"/>
        <end position="54"/>
    </location>
</feature>
<organism evidence="2 3">
    <name type="scientific">Cardiobacterium hominis (strain ATCC 15826 / DSM 8339 / NCTC 10426 / 6573)</name>
    <dbReference type="NCBI Taxonomy" id="638300"/>
    <lineage>
        <taxon>Bacteria</taxon>
        <taxon>Pseudomonadati</taxon>
        <taxon>Pseudomonadota</taxon>
        <taxon>Gammaproteobacteria</taxon>
        <taxon>Cardiobacteriales</taxon>
        <taxon>Cardiobacteriaceae</taxon>
        <taxon>Cardiobacterium</taxon>
    </lineage>
</organism>
<evidence type="ECO:0000313" key="2">
    <source>
        <dbReference type="EMBL" id="EEV88412.1"/>
    </source>
</evidence>
<gene>
    <name evidence="2" type="ORF">HMPREF0198_1470</name>
</gene>
<dbReference type="EMBL" id="ACKY01000073">
    <property type="protein sequence ID" value="EEV88412.1"/>
    <property type="molecule type" value="Genomic_DNA"/>
</dbReference>